<dbReference type="CDD" id="cd18567">
    <property type="entry name" value="ABC_6TM_CvaB_RaxB_like"/>
    <property type="match status" value="1"/>
</dbReference>
<evidence type="ECO:0000256" key="1">
    <source>
        <dbReference type="ARBA" id="ARBA00004651"/>
    </source>
</evidence>
<dbReference type="Gene3D" id="1.20.1560.10">
    <property type="entry name" value="ABC transporter type 1, transmembrane domain"/>
    <property type="match status" value="1"/>
</dbReference>
<organism evidence="17 18">
    <name type="scientific">Glaciimonas immobilis</name>
    <dbReference type="NCBI Taxonomy" id="728004"/>
    <lineage>
        <taxon>Bacteria</taxon>
        <taxon>Pseudomonadati</taxon>
        <taxon>Pseudomonadota</taxon>
        <taxon>Betaproteobacteria</taxon>
        <taxon>Burkholderiales</taxon>
        <taxon>Oxalobacteraceae</taxon>
        <taxon>Glaciimonas</taxon>
    </lineage>
</organism>
<keyword evidence="5" id="KW-0204">Cytolysis</keyword>
<keyword evidence="2" id="KW-0813">Transport</keyword>
<dbReference type="GO" id="GO:0016887">
    <property type="term" value="F:ATP hydrolysis activity"/>
    <property type="evidence" value="ECO:0007669"/>
    <property type="project" value="InterPro"/>
</dbReference>
<dbReference type="FunFam" id="3.40.50.300:FF:000299">
    <property type="entry name" value="ABC transporter ATP-binding protein/permease"/>
    <property type="match status" value="1"/>
</dbReference>
<feature type="domain" description="ABC transporter" evidence="14">
    <location>
        <begin position="489"/>
        <end position="722"/>
    </location>
</feature>
<feature type="transmembrane region" description="Helical" evidence="13">
    <location>
        <begin position="389"/>
        <end position="407"/>
    </location>
</feature>
<evidence type="ECO:0000259" key="15">
    <source>
        <dbReference type="PROSITE" id="PS50929"/>
    </source>
</evidence>
<keyword evidence="18" id="KW-1185">Reference proteome</keyword>
<keyword evidence="5" id="KW-0354">Hemolysis</keyword>
<evidence type="ECO:0000313" key="17">
    <source>
        <dbReference type="EMBL" id="MBB5202291.1"/>
    </source>
</evidence>
<feature type="transmembrane region" description="Helical" evidence="13">
    <location>
        <begin position="292"/>
        <end position="321"/>
    </location>
</feature>
<evidence type="ECO:0000256" key="3">
    <source>
        <dbReference type="ARBA" id="ARBA00022475"/>
    </source>
</evidence>
<keyword evidence="3" id="KW-1003">Cell membrane</keyword>
<feature type="domain" description="Peptidase C39" evidence="16">
    <location>
        <begin position="18"/>
        <end position="137"/>
    </location>
</feature>
<feature type="transmembrane region" description="Helical" evidence="13">
    <location>
        <begin position="204"/>
        <end position="222"/>
    </location>
</feature>
<dbReference type="SUPFAM" id="SSF90123">
    <property type="entry name" value="ABC transporter transmembrane region"/>
    <property type="match status" value="1"/>
</dbReference>
<evidence type="ECO:0000256" key="6">
    <source>
        <dbReference type="ARBA" id="ARBA00022741"/>
    </source>
</evidence>
<protein>
    <recommendedName>
        <fullName evidence="12">Cyclolysin secretion/processing ATP-binding protein CyaB</fullName>
    </recommendedName>
</protein>
<keyword evidence="7 17" id="KW-0067">ATP-binding</keyword>
<evidence type="ECO:0000259" key="14">
    <source>
        <dbReference type="PROSITE" id="PS50893"/>
    </source>
</evidence>
<comment type="subcellular location">
    <subcellularLocation>
        <location evidence="1">Cell membrane</location>
        <topology evidence="1">Multi-pass membrane protein</topology>
    </subcellularLocation>
</comment>
<dbReference type="GO" id="GO:0005886">
    <property type="term" value="C:plasma membrane"/>
    <property type="evidence" value="ECO:0007669"/>
    <property type="project" value="UniProtKB-SubCell"/>
</dbReference>
<dbReference type="GO" id="GO:0034040">
    <property type="term" value="F:ATPase-coupled lipid transmembrane transporter activity"/>
    <property type="evidence" value="ECO:0007669"/>
    <property type="project" value="TreeGrafter"/>
</dbReference>
<accession>A0A840S0P2</accession>
<dbReference type="Proteomes" id="UP000571084">
    <property type="component" value="Unassembled WGS sequence"/>
</dbReference>
<keyword evidence="9 13" id="KW-0472">Membrane</keyword>
<dbReference type="InterPro" id="IPR003593">
    <property type="entry name" value="AAA+_ATPase"/>
</dbReference>
<dbReference type="InterPro" id="IPR003439">
    <property type="entry name" value="ABC_transporter-like_ATP-bd"/>
</dbReference>
<dbReference type="InterPro" id="IPR033838">
    <property type="entry name" value="CvaB_peptidase"/>
</dbReference>
<reference evidence="17 18" key="1">
    <citation type="submission" date="2020-08" db="EMBL/GenBank/DDBJ databases">
        <title>Genomic Encyclopedia of Type Strains, Phase IV (KMG-IV): sequencing the most valuable type-strain genomes for metagenomic binning, comparative biology and taxonomic classification.</title>
        <authorList>
            <person name="Goeker M."/>
        </authorList>
    </citation>
    <scope>NUCLEOTIDE SEQUENCE [LARGE SCALE GENOMIC DNA]</scope>
    <source>
        <strain evidence="17 18">DSM 23240</strain>
    </source>
</reference>
<dbReference type="AlphaFoldDB" id="A0A840S0P2"/>
<gene>
    <name evidence="17" type="ORF">HNR39_004155</name>
</gene>
<evidence type="ECO:0000256" key="8">
    <source>
        <dbReference type="ARBA" id="ARBA00022989"/>
    </source>
</evidence>
<dbReference type="GO" id="GO:0140359">
    <property type="term" value="F:ABC-type transporter activity"/>
    <property type="evidence" value="ECO:0007669"/>
    <property type="project" value="InterPro"/>
</dbReference>
<evidence type="ECO:0000256" key="2">
    <source>
        <dbReference type="ARBA" id="ARBA00022448"/>
    </source>
</evidence>
<dbReference type="PANTHER" id="PTHR24221:SF606">
    <property type="entry name" value="COLICIN V SECRETION-PROCESSING ATP-BINDING PROTEIN"/>
    <property type="match status" value="1"/>
</dbReference>
<dbReference type="InterPro" id="IPR011527">
    <property type="entry name" value="ABC1_TM_dom"/>
</dbReference>
<dbReference type="InterPro" id="IPR036640">
    <property type="entry name" value="ABC1_TM_sf"/>
</dbReference>
<dbReference type="Pfam" id="PF00664">
    <property type="entry name" value="ABC_membrane"/>
    <property type="match status" value="1"/>
</dbReference>
<comment type="function">
    <text evidence="10">Involved in the export of calmodulin-sensitive adenylate cyclase-hemolysin (cyclolysin).</text>
</comment>
<dbReference type="CDD" id="cd02419">
    <property type="entry name" value="Peptidase_C39C"/>
    <property type="match status" value="1"/>
</dbReference>
<evidence type="ECO:0000256" key="9">
    <source>
        <dbReference type="ARBA" id="ARBA00023136"/>
    </source>
</evidence>
<evidence type="ECO:0000256" key="7">
    <source>
        <dbReference type="ARBA" id="ARBA00022840"/>
    </source>
</evidence>
<dbReference type="Gene3D" id="3.40.50.300">
    <property type="entry name" value="P-loop containing nucleotide triphosphate hydrolases"/>
    <property type="match status" value="1"/>
</dbReference>
<dbReference type="SUPFAM" id="SSF52540">
    <property type="entry name" value="P-loop containing nucleoside triphosphate hydrolases"/>
    <property type="match status" value="1"/>
</dbReference>
<dbReference type="PROSITE" id="PS50990">
    <property type="entry name" value="PEPTIDASE_C39"/>
    <property type="match status" value="1"/>
</dbReference>
<dbReference type="GO" id="GO:0006508">
    <property type="term" value="P:proteolysis"/>
    <property type="evidence" value="ECO:0007669"/>
    <property type="project" value="InterPro"/>
</dbReference>
<dbReference type="Pfam" id="PF00005">
    <property type="entry name" value="ABC_tran"/>
    <property type="match status" value="1"/>
</dbReference>
<comment type="similarity">
    <text evidence="11">Belongs to the ABC transporter superfamily. Cyclolysin exporter (TC 3.A.1.109.2) family.</text>
</comment>
<evidence type="ECO:0000256" key="13">
    <source>
        <dbReference type="SAM" id="Phobius"/>
    </source>
</evidence>
<dbReference type="PROSITE" id="PS00211">
    <property type="entry name" value="ABC_TRANSPORTER_1"/>
    <property type="match status" value="1"/>
</dbReference>
<feature type="domain" description="ABC transmembrane type-1" evidence="15">
    <location>
        <begin position="171"/>
        <end position="450"/>
    </location>
</feature>
<dbReference type="InterPro" id="IPR017871">
    <property type="entry name" value="ABC_transporter-like_CS"/>
</dbReference>
<comment type="caution">
    <text evidence="17">The sequence shown here is derived from an EMBL/GenBank/DDBJ whole genome shotgun (WGS) entry which is preliminary data.</text>
</comment>
<evidence type="ECO:0000313" key="18">
    <source>
        <dbReference type="Proteomes" id="UP000571084"/>
    </source>
</evidence>
<dbReference type="InterPro" id="IPR039421">
    <property type="entry name" value="Type_1_exporter"/>
</dbReference>
<dbReference type="PROSITE" id="PS50893">
    <property type="entry name" value="ABC_TRANSPORTER_2"/>
    <property type="match status" value="1"/>
</dbReference>
<keyword evidence="6" id="KW-0547">Nucleotide-binding</keyword>
<dbReference type="Pfam" id="PF03412">
    <property type="entry name" value="Peptidase_C39"/>
    <property type="match status" value="1"/>
</dbReference>
<name>A0A840S0P2_9BURK</name>
<dbReference type="PROSITE" id="PS50929">
    <property type="entry name" value="ABC_TM1F"/>
    <property type="match status" value="1"/>
</dbReference>
<dbReference type="PANTHER" id="PTHR24221">
    <property type="entry name" value="ATP-BINDING CASSETTE SUB-FAMILY B"/>
    <property type="match status" value="1"/>
</dbReference>
<keyword evidence="4 13" id="KW-0812">Transmembrane</keyword>
<dbReference type="EMBL" id="JACHHQ010000012">
    <property type="protein sequence ID" value="MBB5202291.1"/>
    <property type="molecule type" value="Genomic_DNA"/>
</dbReference>
<dbReference type="GO" id="GO:0005524">
    <property type="term" value="F:ATP binding"/>
    <property type="evidence" value="ECO:0007669"/>
    <property type="project" value="UniProtKB-KW"/>
</dbReference>
<feature type="transmembrane region" description="Helical" evidence="13">
    <location>
        <begin position="171"/>
        <end position="192"/>
    </location>
</feature>
<evidence type="ECO:0000256" key="5">
    <source>
        <dbReference type="ARBA" id="ARBA00022735"/>
    </source>
</evidence>
<keyword evidence="8 13" id="KW-1133">Transmembrane helix</keyword>
<dbReference type="SMART" id="SM00382">
    <property type="entry name" value="AAA"/>
    <property type="match status" value="1"/>
</dbReference>
<dbReference type="GO" id="GO:0031640">
    <property type="term" value="P:killing of cells of another organism"/>
    <property type="evidence" value="ECO:0007669"/>
    <property type="project" value="UniProtKB-KW"/>
</dbReference>
<dbReference type="Gene3D" id="3.90.70.10">
    <property type="entry name" value="Cysteine proteinases"/>
    <property type="match status" value="1"/>
</dbReference>
<proteinExistence type="inferred from homology"/>
<evidence type="ECO:0000259" key="16">
    <source>
        <dbReference type="PROSITE" id="PS50990"/>
    </source>
</evidence>
<dbReference type="GO" id="GO:0008234">
    <property type="term" value="F:cysteine-type peptidase activity"/>
    <property type="evidence" value="ECO:0007669"/>
    <property type="project" value="InterPro"/>
</dbReference>
<evidence type="ECO:0000256" key="4">
    <source>
        <dbReference type="ARBA" id="ARBA00022692"/>
    </source>
</evidence>
<dbReference type="InterPro" id="IPR027417">
    <property type="entry name" value="P-loop_NTPase"/>
</dbReference>
<sequence length="725" mass="79568">MAAALSFGFSATLPLILQTESAECGLACLAMVAGFHGYRSDLGTLRQRFPISLKGATLRDLIHVAAQMSLASRAVKLDVDALDQLRLPCVLHWNFNHFVVLQKVGRRTVTIYDPAAGIRQCSLQEVSDAFTGVALECWPDAGFRPAQEVRRVHLRDLVGRVSGLYRSFGQIILLSLALEAFALVSPFFMQWVIDNVLVTADRDLLLTLAVGFGLLLVVQQLISLARSWATMYMSTTLNVQWQGNVFTHLLRLPVDWFQKRHLGDVVSRFGAVGAIQHTLTISFLEALLDGAMAALTLVLMFLYSPLLAWIAVGAMVLYGLVRWAWFAPLRRATEEQIIHAAVQQTHFLETIRGVKTIKLFQRSDARRGGWLALLVDQINADLRTQKLSLLYRSLNGLIFGIENILIISLGAKLIMDGSFSIGVLIAFVAYKGQFDSRVSALIDKWVEVKMLKLQAERLADIVLQAPEPQPTSAMDFSAAQDDAALPATLEVKNCRFRYGEREPDVLSDISFTVAAGESVAIAGPSGGGKTTLINILLGVLTPTEGQVLIGHRDLQQVGLATVRGMVATVLQDDVLFAGSIADNICFFDPVADRTWITQCAQMAAIHDDIAAMPMAYNTLVGDMGTVLSGGQKQRVLLARALYKRPQILFLDEATSHLDIAREKTVNASIQSLQITRVIVAHRPETIASADRVLMLEDGKLIELMQPAAHQKSLRPTTPELTVQPV</sequence>
<evidence type="ECO:0000256" key="11">
    <source>
        <dbReference type="ARBA" id="ARBA00061173"/>
    </source>
</evidence>
<evidence type="ECO:0000256" key="10">
    <source>
        <dbReference type="ARBA" id="ARBA00055355"/>
    </source>
</evidence>
<dbReference type="InterPro" id="IPR005074">
    <property type="entry name" value="Peptidase_C39"/>
</dbReference>
<evidence type="ECO:0000256" key="12">
    <source>
        <dbReference type="ARBA" id="ARBA00072252"/>
    </source>
</evidence>